<organism evidence="9 10">
    <name type="scientific">Marmoricola endophyticus</name>
    <dbReference type="NCBI Taxonomy" id="2040280"/>
    <lineage>
        <taxon>Bacteria</taxon>
        <taxon>Bacillati</taxon>
        <taxon>Actinomycetota</taxon>
        <taxon>Actinomycetes</taxon>
        <taxon>Propionibacteriales</taxon>
        <taxon>Nocardioidaceae</taxon>
        <taxon>Marmoricola</taxon>
    </lineage>
</organism>
<accession>A0A917BJU8</accession>
<comment type="caution">
    <text evidence="9">The sequence shown here is derived from an EMBL/GenBank/DDBJ whole genome shotgun (WGS) entry which is preliminary data.</text>
</comment>
<dbReference type="InterPro" id="IPR027469">
    <property type="entry name" value="Cation_efflux_TMD_sf"/>
</dbReference>
<dbReference type="AlphaFoldDB" id="A0A917BJU8"/>
<dbReference type="GO" id="GO:0006829">
    <property type="term" value="P:zinc ion transport"/>
    <property type="evidence" value="ECO:0007669"/>
    <property type="project" value="InterPro"/>
</dbReference>
<keyword evidence="5 6" id="KW-0472">Membrane</keyword>
<dbReference type="NCBIfam" id="TIGR01297">
    <property type="entry name" value="CDF"/>
    <property type="match status" value="1"/>
</dbReference>
<dbReference type="InterPro" id="IPR036837">
    <property type="entry name" value="Cation_efflux_CTD_sf"/>
</dbReference>
<dbReference type="Pfam" id="PF01545">
    <property type="entry name" value="Cation_efflux"/>
    <property type="match status" value="1"/>
</dbReference>
<dbReference type="InterPro" id="IPR002524">
    <property type="entry name" value="Cation_efflux"/>
</dbReference>
<evidence type="ECO:0000256" key="4">
    <source>
        <dbReference type="ARBA" id="ARBA00022989"/>
    </source>
</evidence>
<feature type="domain" description="Cation efflux protein transmembrane" evidence="7">
    <location>
        <begin position="26"/>
        <end position="233"/>
    </location>
</feature>
<feature type="domain" description="Cation efflux protein cytoplasmic" evidence="8">
    <location>
        <begin position="239"/>
        <end position="312"/>
    </location>
</feature>
<feature type="transmembrane region" description="Helical" evidence="6">
    <location>
        <begin position="92"/>
        <end position="115"/>
    </location>
</feature>
<dbReference type="RefSeq" id="WP_188779669.1">
    <property type="nucleotide sequence ID" value="NZ_BMKQ01000001.1"/>
</dbReference>
<dbReference type="Gene3D" id="3.30.70.1350">
    <property type="entry name" value="Cation efflux protein, cytoplasmic domain"/>
    <property type="match status" value="1"/>
</dbReference>
<keyword evidence="10" id="KW-1185">Reference proteome</keyword>
<evidence type="ECO:0000259" key="8">
    <source>
        <dbReference type="Pfam" id="PF16916"/>
    </source>
</evidence>
<keyword evidence="2" id="KW-0813">Transport</keyword>
<dbReference type="GO" id="GO:0016020">
    <property type="term" value="C:membrane"/>
    <property type="evidence" value="ECO:0007669"/>
    <property type="project" value="UniProtKB-SubCell"/>
</dbReference>
<dbReference type="PANTHER" id="PTHR13414:SF9">
    <property type="entry name" value="PROTON-COUPLED ZINC ANTIPORTER SLC30A9, MITOCHONDRIAL"/>
    <property type="match status" value="1"/>
</dbReference>
<proteinExistence type="predicted"/>
<keyword evidence="3 6" id="KW-0812">Transmembrane</keyword>
<reference evidence="9" key="1">
    <citation type="journal article" date="2014" name="Int. J. Syst. Evol. Microbiol.">
        <title>Complete genome sequence of Corynebacterium casei LMG S-19264T (=DSM 44701T), isolated from a smear-ripened cheese.</title>
        <authorList>
            <consortium name="US DOE Joint Genome Institute (JGI-PGF)"/>
            <person name="Walter F."/>
            <person name="Albersmeier A."/>
            <person name="Kalinowski J."/>
            <person name="Ruckert C."/>
        </authorList>
    </citation>
    <scope>NUCLEOTIDE SEQUENCE</scope>
    <source>
        <strain evidence="9">CGMCC 1.16067</strain>
    </source>
</reference>
<keyword evidence="4 6" id="KW-1133">Transmembrane helix</keyword>
<evidence type="ECO:0000256" key="6">
    <source>
        <dbReference type="SAM" id="Phobius"/>
    </source>
</evidence>
<evidence type="ECO:0000256" key="3">
    <source>
        <dbReference type="ARBA" id="ARBA00022692"/>
    </source>
</evidence>
<dbReference type="PANTHER" id="PTHR13414">
    <property type="entry name" value="HUEL-CATION TRANSPORTER"/>
    <property type="match status" value="1"/>
</dbReference>
<dbReference type="SUPFAM" id="SSF161111">
    <property type="entry name" value="Cation efflux protein transmembrane domain-like"/>
    <property type="match status" value="1"/>
</dbReference>
<dbReference type="GO" id="GO:0008324">
    <property type="term" value="F:monoatomic cation transmembrane transporter activity"/>
    <property type="evidence" value="ECO:0007669"/>
    <property type="project" value="InterPro"/>
</dbReference>
<feature type="transmembrane region" description="Helical" evidence="6">
    <location>
        <begin position="208"/>
        <end position="226"/>
    </location>
</feature>
<sequence>MTQQARGRQPDRHDDSTSGDSGITVVLAGAANLLIAVAKLVAGIVSGSAAMLSEAAHSFADTLNQLFLMAALRRSSRPADEEHPFGYGKERYFWSLLAAVAVFVLGAGFSIFQGVKALVSGEREGSPVLAFIVLGLAAVLEGTSLVRAIWQLRNDARAEGESVVRHLRTAEPTLRGVFFEDSAAMLGLVFAAAGLALDELLDSTVFDAVASLLVGVLLIGVAFTLGESNRDLLIGRAVDNDLREQIRTTVRDTPGIRGVMQVLTMQMGADDVLLAVKVDIDDDETGEDVERVADDVERRVRESYPEVQHVFVDPTPGTEDDVQRA</sequence>
<evidence type="ECO:0000256" key="1">
    <source>
        <dbReference type="ARBA" id="ARBA00004141"/>
    </source>
</evidence>
<dbReference type="InterPro" id="IPR027470">
    <property type="entry name" value="Cation_efflux_CTD"/>
</dbReference>
<dbReference type="Pfam" id="PF16916">
    <property type="entry name" value="ZT_dimer"/>
    <property type="match status" value="1"/>
</dbReference>
<evidence type="ECO:0000256" key="2">
    <source>
        <dbReference type="ARBA" id="ARBA00022448"/>
    </source>
</evidence>
<comment type="subcellular location">
    <subcellularLocation>
        <location evidence="1">Membrane</location>
        <topology evidence="1">Multi-pass membrane protein</topology>
    </subcellularLocation>
</comment>
<dbReference type="Proteomes" id="UP000649179">
    <property type="component" value="Unassembled WGS sequence"/>
</dbReference>
<name>A0A917BJU8_9ACTN</name>
<evidence type="ECO:0000313" key="10">
    <source>
        <dbReference type="Proteomes" id="UP000649179"/>
    </source>
</evidence>
<dbReference type="InterPro" id="IPR040177">
    <property type="entry name" value="SLC30A9"/>
</dbReference>
<gene>
    <name evidence="9" type="ORF">GCM10011519_20320</name>
</gene>
<dbReference type="EMBL" id="BMKQ01000001">
    <property type="protein sequence ID" value="GGF46303.1"/>
    <property type="molecule type" value="Genomic_DNA"/>
</dbReference>
<protein>
    <submittedName>
        <fullName evidence="9">Cation diffusion facilitator transporter</fullName>
    </submittedName>
</protein>
<evidence type="ECO:0000256" key="5">
    <source>
        <dbReference type="ARBA" id="ARBA00023136"/>
    </source>
</evidence>
<feature type="transmembrane region" description="Helical" evidence="6">
    <location>
        <begin position="127"/>
        <end position="150"/>
    </location>
</feature>
<evidence type="ECO:0000259" key="7">
    <source>
        <dbReference type="Pfam" id="PF01545"/>
    </source>
</evidence>
<evidence type="ECO:0000313" key="9">
    <source>
        <dbReference type="EMBL" id="GGF46303.1"/>
    </source>
</evidence>
<dbReference type="InterPro" id="IPR058533">
    <property type="entry name" value="Cation_efflux_TM"/>
</dbReference>
<dbReference type="Gene3D" id="1.20.1510.10">
    <property type="entry name" value="Cation efflux protein transmembrane domain"/>
    <property type="match status" value="1"/>
</dbReference>
<dbReference type="SUPFAM" id="SSF160240">
    <property type="entry name" value="Cation efflux protein cytoplasmic domain-like"/>
    <property type="match status" value="1"/>
</dbReference>
<reference evidence="9" key="2">
    <citation type="submission" date="2020-09" db="EMBL/GenBank/DDBJ databases">
        <authorList>
            <person name="Sun Q."/>
            <person name="Zhou Y."/>
        </authorList>
    </citation>
    <scope>NUCLEOTIDE SEQUENCE</scope>
    <source>
        <strain evidence="9">CGMCC 1.16067</strain>
    </source>
</reference>
<feature type="transmembrane region" description="Helical" evidence="6">
    <location>
        <begin position="21"/>
        <end position="49"/>
    </location>
</feature>